<dbReference type="Pfam" id="PF01957">
    <property type="entry name" value="NfeD"/>
    <property type="match status" value="1"/>
</dbReference>
<comment type="subcellular location">
    <subcellularLocation>
        <location evidence="1">Membrane</location>
        <topology evidence="1">Multi-pass membrane protein</topology>
    </subcellularLocation>
</comment>
<evidence type="ECO:0000313" key="10">
    <source>
        <dbReference type="EMBL" id="MCG2590274.1"/>
    </source>
</evidence>
<dbReference type="PANTHER" id="PTHR33507">
    <property type="entry name" value="INNER MEMBRANE PROTEIN YBBJ"/>
    <property type="match status" value="1"/>
</dbReference>
<dbReference type="InterPro" id="IPR056738">
    <property type="entry name" value="NfeD1b_N"/>
</dbReference>
<evidence type="ECO:0000256" key="6">
    <source>
        <dbReference type="SAM" id="SignalP"/>
    </source>
</evidence>
<feature type="transmembrane region" description="Helical" evidence="5">
    <location>
        <begin position="294"/>
        <end position="311"/>
    </location>
</feature>
<dbReference type="Proteomes" id="UP001165366">
    <property type="component" value="Unassembled WGS sequence"/>
</dbReference>
<keyword evidence="2 5" id="KW-0812">Transmembrane</keyword>
<gene>
    <name evidence="10" type="ORF">L6773_16985</name>
</gene>
<dbReference type="Pfam" id="PF24961">
    <property type="entry name" value="NfeD_membrane"/>
    <property type="match status" value="1"/>
</dbReference>
<comment type="caution">
    <text evidence="10">The sequence shown here is derived from an EMBL/GenBank/DDBJ whole genome shotgun (WGS) entry which is preliminary data.</text>
</comment>
<feature type="signal peptide" evidence="6">
    <location>
        <begin position="1"/>
        <end position="20"/>
    </location>
</feature>
<dbReference type="InterPro" id="IPR056739">
    <property type="entry name" value="NfeD_membrane"/>
</dbReference>
<dbReference type="CDD" id="cd07020">
    <property type="entry name" value="Clp_protease_NfeD_1"/>
    <property type="match status" value="1"/>
</dbReference>
<dbReference type="SUPFAM" id="SSF141322">
    <property type="entry name" value="NfeD domain-like"/>
    <property type="match status" value="1"/>
</dbReference>
<proteinExistence type="predicted"/>
<evidence type="ECO:0000259" key="7">
    <source>
        <dbReference type="Pfam" id="PF01957"/>
    </source>
</evidence>
<dbReference type="RefSeq" id="WP_237855645.1">
    <property type="nucleotide sequence ID" value="NZ_JAKLWS010000029.1"/>
</dbReference>
<feature type="transmembrane region" description="Helical" evidence="5">
    <location>
        <begin position="349"/>
        <end position="370"/>
    </location>
</feature>
<keyword evidence="11" id="KW-1185">Reference proteome</keyword>
<organism evidence="10 11">
    <name type="scientific">Rhodohalobacter sulfatireducens</name>
    <dbReference type="NCBI Taxonomy" id="2911366"/>
    <lineage>
        <taxon>Bacteria</taxon>
        <taxon>Pseudomonadati</taxon>
        <taxon>Balneolota</taxon>
        <taxon>Balneolia</taxon>
        <taxon>Balneolales</taxon>
        <taxon>Balneolaceae</taxon>
        <taxon>Rhodohalobacter</taxon>
    </lineage>
</organism>
<evidence type="ECO:0000256" key="3">
    <source>
        <dbReference type="ARBA" id="ARBA00022989"/>
    </source>
</evidence>
<evidence type="ECO:0000313" key="11">
    <source>
        <dbReference type="Proteomes" id="UP001165366"/>
    </source>
</evidence>
<protein>
    <submittedName>
        <fullName evidence="10">Nodulation protein NfeD</fullName>
    </submittedName>
</protein>
<feature type="domain" description="NfeD-like C-terminal" evidence="7">
    <location>
        <begin position="382"/>
        <end position="438"/>
    </location>
</feature>
<evidence type="ECO:0000256" key="5">
    <source>
        <dbReference type="SAM" id="Phobius"/>
    </source>
</evidence>
<dbReference type="SUPFAM" id="SSF52096">
    <property type="entry name" value="ClpP/crotonase"/>
    <property type="match status" value="1"/>
</dbReference>
<evidence type="ECO:0000259" key="9">
    <source>
        <dbReference type="Pfam" id="PF25145"/>
    </source>
</evidence>
<feature type="transmembrane region" description="Helical" evidence="5">
    <location>
        <begin position="241"/>
        <end position="263"/>
    </location>
</feature>
<dbReference type="InterPro" id="IPR029045">
    <property type="entry name" value="ClpP/crotonase-like_dom_sf"/>
</dbReference>
<feature type="transmembrane region" description="Helical" evidence="5">
    <location>
        <begin position="318"/>
        <end position="337"/>
    </location>
</feature>
<keyword evidence="6" id="KW-0732">Signal</keyword>
<name>A0ABS9KHE3_9BACT</name>
<feature type="domain" description="NfeD integral membrane" evidence="8">
    <location>
        <begin position="250"/>
        <end position="367"/>
    </location>
</feature>
<reference evidence="10" key="1">
    <citation type="submission" date="2022-01" db="EMBL/GenBank/DDBJ databases">
        <authorList>
            <person name="Wang Y."/>
        </authorList>
    </citation>
    <scope>NUCLEOTIDE SEQUENCE</scope>
    <source>
        <strain evidence="10">WB101</strain>
    </source>
</reference>
<dbReference type="Pfam" id="PF25145">
    <property type="entry name" value="NfeD1b_N"/>
    <property type="match status" value="1"/>
</dbReference>
<dbReference type="InterPro" id="IPR012340">
    <property type="entry name" value="NA-bd_OB-fold"/>
</dbReference>
<dbReference type="InterPro" id="IPR052165">
    <property type="entry name" value="Membrane_assoc_protease"/>
</dbReference>
<sequence>MRSKKFLLASILFLSGTLLALQDSTMQSDSLTVDELSEQPSVSVIRVEGTIGPTVTQYITRSIRQSIENGDEALIIELDTPGGLLDSTQDIVQQMLGTDHPTVVYVTPSGANAGSAGTFITLAAHVAAMAPATNIGAASPISMGGGEMDTVAQKKIFNYSESFIESIADERDRNAEWARSAVRDGASISSDEALELNVIDILAEDIDDLLVQLDGMEVGERVLNTQNATISQIEETLAEQFFSFLLRPEVMLILTLVAIYGIIGEVTNPGAIVPGVSGVIALILLLYGVAAMPINLAGFLLIGLAIILFVAEAFTPAFGILLTGGAVSFFLGALMLFQDLPDEMQISLYWLVPATLLTVAFFAWIVTYGVKSLFNPPRSGLESTIGKTAEVVDTIQPDQDGRVFFDGEYWTAKSEHELEEGETCEIIEFQGLRVFVKPTEQQNIDETEKV</sequence>
<evidence type="ECO:0000259" key="8">
    <source>
        <dbReference type="Pfam" id="PF24961"/>
    </source>
</evidence>
<keyword evidence="4 5" id="KW-0472">Membrane</keyword>
<dbReference type="Gene3D" id="3.90.226.10">
    <property type="entry name" value="2-enoyl-CoA Hydratase, Chain A, domain 1"/>
    <property type="match status" value="1"/>
</dbReference>
<dbReference type="PANTHER" id="PTHR33507:SF4">
    <property type="entry name" value="NODULATION COMPETITIVENESS PROTEIN NFED"/>
    <property type="match status" value="1"/>
</dbReference>
<reference evidence="10" key="2">
    <citation type="submission" date="2024-05" db="EMBL/GenBank/DDBJ databases">
        <title>Rhodohalobacter halophilus gen. nov., sp. nov., a moderately halophilic member of the family Balneolaceae.</title>
        <authorList>
            <person name="Xia J."/>
        </authorList>
    </citation>
    <scope>NUCLEOTIDE SEQUENCE</scope>
    <source>
        <strain evidence="10">WB101</strain>
    </source>
</reference>
<evidence type="ECO:0000256" key="4">
    <source>
        <dbReference type="ARBA" id="ARBA00023136"/>
    </source>
</evidence>
<evidence type="ECO:0000256" key="2">
    <source>
        <dbReference type="ARBA" id="ARBA00022692"/>
    </source>
</evidence>
<dbReference type="EMBL" id="JAKLWS010000029">
    <property type="protein sequence ID" value="MCG2590274.1"/>
    <property type="molecule type" value="Genomic_DNA"/>
</dbReference>
<dbReference type="InterPro" id="IPR002810">
    <property type="entry name" value="NfeD-like_C"/>
</dbReference>
<keyword evidence="3 5" id="KW-1133">Transmembrane helix</keyword>
<feature type="chain" id="PRO_5046190805" evidence="6">
    <location>
        <begin position="21"/>
        <end position="450"/>
    </location>
</feature>
<accession>A0ABS9KHE3</accession>
<dbReference type="Gene3D" id="2.40.50.140">
    <property type="entry name" value="Nucleic acid-binding proteins"/>
    <property type="match status" value="1"/>
</dbReference>
<evidence type="ECO:0000256" key="1">
    <source>
        <dbReference type="ARBA" id="ARBA00004141"/>
    </source>
</evidence>
<feature type="domain" description="NfeD1b N-terminal" evidence="9">
    <location>
        <begin position="42"/>
        <end position="190"/>
    </location>
</feature>